<protein>
    <submittedName>
        <fullName evidence="1">Uncharacterized protein</fullName>
    </submittedName>
</protein>
<dbReference type="Proteomes" id="UP000276133">
    <property type="component" value="Unassembled WGS sequence"/>
</dbReference>
<evidence type="ECO:0000313" key="1">
    <source>
        <dbReference type="EMBL" id="RNA29028.1"/>
    </source>
</evidence>
<accession>A0A3M7S071</accession>
<sequence length="96" mass="11016">MFVYTLDKSCDHHPIWIKQGNDHKSIVFNSNENVTKAFSKIVLQNIGIKFVSADTFCRTIFGLRFNTLGNSFTQQAIHQSFVKIFTVNDNKFSVIL</sequence>
<reference evidence="1 2" key="1">
    <citation type="journal article" date="2018" name="Sci. Rep.">
        <title>Genomic signatures of local adaptation to the degree of environmental predictability in rotifers.</title>
        <authorList>
            <person name="Franch-Gras L."/>
            <person name="Hahn C."/>
            <person name="Garcia-Roger E.M."/>
            <person name="Carmona M.J."/>
            <person name="Serra M."/>
            <person name="Gomez A."/>
        </authorList>
    </citation>
    <scope>NUCLEOTIDE SEQUENCE [LARGE SCALE GENOMIC DNA]</scope>
    <source>
        <strain evidence="1">HYR1</strain>
    </source>
</reference>
<name>A0A3M7S071_BRAPC</name>
<keyword evidence="2" id="KW-1185">Reference proteome</keyword>
<gene>
    <name evidence="1" type="ORF">BpHYR1_005640</name>
</gene>
<organism evidence="1 2">
    <name type="scientific">Brachionus plicatilis</name>
    <name type="common">Marine rotifer</name>
    <name type="synonym">Brachionus muelleri</name>
    <dbReference type="NCBI Taxonomy" id="10195"/>
    <lineage>
        <taxon>Eukaryota</taxon>
        <taxon>Metazoa</taxon>
        <taxon>Spiralia</taxon>
        <taxon>Gnathifera</taxon>
        <taxon>Rotifera</taxon>
        <taxon>Eurotatoria</taxon>
        <taxon>Monogononta</taxon>
        <taxon>Pseudotrocha</taxon>
        <taxon>Ploima</taxon>
        <taxon>Brachionidae</taxon>
        <taxon>Brachionus</taxon>
    </lineage>
</organism>
<evidence type="ECO:0000313" key="2">
    <source>
        <dbReference type="Proteomes" id="UP000276133"/>
    </source>
</evidence>
<dbReference type="EMBL" id="REGN01002297">
    <property type="protein sequence ID" value="RNA29028.1"/>
    <property type="molecule type" value="Genomic_DNA"/>
</dbReference>
<proteinExistence type="predicted"/>
<dbReference type="AlphaFoldDB" id="A0A3M7S071"/>
<comment type="caution">
    <text evidence="1">The sequence shown here is derived from an EMBL/GenBank/DDBJ whole genome shotgun (WGS) entry which is preliminary data.</text>
</comment>